<keyword evidence="4" id="KW-1185">Reference proteome</keyword>
<keyword evidence="1" id="KW-1133">Transmembrane helix</keyword>
<evidence type="ECO:0000313" key="4">
    <source>
        <dbReference type="Proteomes" id="UP001628179"/>
    </source>
</evidence>
<dbReference type="Gene3D" id="3.40.50.1110">
    <property type="entry name" value="SGNH hydrolase"/>
    <property type="match status" value="1"/>
</dbReference>
<keyword evidence="1" id="KW-0812">Transmembrane</keyword>
<dbReference type="RefSeq" id="XP_070919797.1">
    <property type="nucleotide sequence ID" value="XM_071063696.1"/>
</dbReference>
<sequence>MGSGSATCRRGFLFRIAALCVSTALTTPQLIRRAEDPMNFGWVEKWAAIGDSFTAGIGSGRQLGNMVLLDKAWKCSRYDYSWPQVVNQALGSSVDKFQFEACSGDRTGGIYDQVDELDRNLDLVMMTAGGNDLCLGAMIKTCIIMPFDGEESLPGNHR</sequence>
<dbReference type="InterPro" id="IPR013830">
    <property type="entry name" value="SGNH_hydro"/>
</dbReference>
<organism evidence="3 4">
    <name type="scientific">Madurella fahalii</name>
    <dbReference type="NCBI Taxonomy" id="1157608"/>
    <lineage>
        <taxon>Eukaryota</taxon>
        <taxon>Fungi</taxon>
        <taxon>Dikarya</taxon>
        <taxon>Ascomycota</taxon>
        <taxon>Pezizomycotina</taxon>
        <taxon>Sordariomycetes</taxon>
        <taxon>Sordariomycetidae</taxon>
        <taxon>Sordariales</taxon>
        <taxon>Sordariales incertae sedis</taxon>
        <taxon>Madurella</taxon>
    </lineage>
</organism>
<dbReference type="GeneID" id="98179019"/>
<accession>A0ABQ0GK16</accession>
<gene>
    <name evidence="3" type="ORF">MFIFM68171_08276</name>
</gene>
<comment type="caution">
    <text evidence="3">The sequence shown here is derived from an EMBL/GenBank/DDBJ whole genome shotgun (WGS) entry which is preliminary data.</text>
</comment>
<dbReference type="PANTHER" id="PTHR37981:SF1">
    <property type="entry name" value="SGNH HYDROLASE-TYPE ESTERASE DOMAIN-CONTAINING PROTEIN"/>
    <property type="match status" value="1"/>
</dbReference>
<feature type="domain" description="SGNH hydrolase-type esterase" evidence="2">
    <location>
        <begin position="48"/>
        <end position="139"/>
    </location>
</feature>
<dbReference type="PANTHER" id="PTHR37981">
    <property type="entry name" value="LIPASE 2"/>
    <property type="match status" value="1"/>
</dbReference>
<reference evidence="3 4" key="1">
    <citation type="submission" date="2024-09" db="EMBL/GenBank/DDBJ databases">
        <title>Itraconazole resistance in Madurella fahalii resulting from another homologue of gene encoding cytochrome P450 14-alpha sterol demethylase (CYP51).</title>
        <authorList>
            <person name="Yoshioka I."/>
            <person name="Fahal A.H."/>
            <person name="Kaneko S."/>
            <person name="Yaguchi T."/>
        </authorList>
    </citation>
    <scope>NUCLEOTIDE SEQUENCE [LARGE SCALE GENOMIC DNA]</scope>
    <source>
        <strain evidence="3 4">IFM 68171</strain>
    </source>
</reference>
<evidence type="ECO:0000256" key="1">
    <source>
        <dbReference type="SAM" id="Phobius"/>
    </source>
</evidence>
<evidence type="ECO:0000313" key="3">
    <source>
        <dbReference type="EMBL" id="GAB1318066.1"/>
    </source>
</evidence>
<dbReference type="Proteomes" id="UP001628179">
    <property type="component" value="Unassembled WGS sequence"/>
</dbReference>
<dbReference type="InterPro" id="IPR037460">
    <property type="entry name" value="SEST-like"/>
</dbReference>
<evidence type="ECO:0000259" key="2">
    <source>
        <dbReference type="Pfam" id="PF13472"/>
    </source>
</evidence>
<dbReference type="EMBL" id="BAAFSV010000004">
    <property type="protein sequence ID" value="GAB1318066.1"/>
    <property type="molecule type" value="Genomic_DNA"/>
</dbReference>
<proteinExistence type="predicted"/>
<dbReference type="CDD" id="cd01823">
    <property type="entry name" value="SEST_like"/>
    <property type="match status" value="1"/>
</dbReference>
<feature type="transmembrane region" description="Helical" evidence="1">
    <location>
        <begin position="12"/>
        <end position="31"/>
    </location>
</feature>
<keyword evidence="1" id="KW-0472">Membrane</keyword>
<dbReference type="SUPFAM" id="SSF52266">
    <property type="entry name" value="SGNH hydrolase"/>
    <property type="match status" value="1"/>
</dbReference>
<dbReference type="Pfam" id="PF13472">
    <property type="entry name" value="Lipase_GDSL_2"/>
    <property type="match status" value="1"/>
</dbReference>
<dbReference type="InterPro" id="IPR036514">
    <property type="entry name" value="SGNH_hydro_sf"/>
</dbReference>
<name>A0ABQ0GK16_9PEZI</name>
<protein>
    <recommendedName>
        <fullName evidence="2">SGNH hydrolase-type esterase domain-containing protein</fullName>
    </recommendedName>
</protein>